<sequence>MNLNALRVFYTVVEAGGVTKAAEKLSLTQPAITAQIRNLENEIDVKLFFQKGRTLELTLEGKELFSYSKRLFKTEQEMEEHLNDLKMGNVGTLRIVATHYPSVTVALNWLGKFKKLYPNVKTEMIRRNSKSALKEILNGTVDVGIIAGEWGEEGIEKMELIQDRLIFICPCNHPLAGNIVKLNELMRESFVYREKGSSTRVRLISLCEERGMSAPPMAMEIEGMLEGVVAVKQGIGVMLAPELAVEAILQEQDYGRIFVEDLSEMDRTIYLCKRANEPLQSNSKHFADIVFSSIEIGVK</sequence>
<dbReference type="PRINTS" id="PR00039">
    <property type="entry name" value="HTHLYSR"/>
</dbReference>
<keyword evidence="7" id="KW-1185">Reference proteome</keyword>
<dbReference type="RefSeq" id="WP_389363407.1">
    <property type="nucleotide sequence ID" value="NZ_JBIACK010000013.1"/>
</dbReference>
<evidence type="ECO:0000313" key="6">
    <source>
        <dbReference type="EMBL" id="MFE8703136.1"/>
    </source>
</evidence>
<dbReference type="InterPro" id="IPR036390">
    <property type="entry name" value="WH_DNA-bd_sf"/>
</dbReference>
<dbReference type="Gene3D" id="1.10.10.10">
    <property type="entry name" value="Winged helix-like DNA-binding domain superfamily/Winged helix DNA-binding domain"/>
    <property type="match status" value="1"/>
</dbReference>
<dbReference type="PANTHER" id="PTHR30126">
    <property type="entry name" value="HTH-TYPE TRANSCRIPTIONAL REGULATOR"/>
    <property type="match status" value="1"/>
</dbReference>
<name>A0ABW6KG49_9BACI</name>
<evidence type="ECO:0000256" key="1">
    <source>
        <dbReference type="ARBA" id="ARBA00009437"/>
    </source>
</evidence>
<dbReference type="PROSITE" id="PS50931">
    <property type="entry name" value="HTH_LYSR"/>
    <property type="match status" value="1"/>
</dbReference>
<evidence type="ECO:0000313" key="7">
    <source>
        <dbReference type="Proteomes" id="UP001601059"/>
    </source>
</evidence>
<reference evidence="6 7" key="1">
    <citation type="submission" date="2024-08" db="EMBL/GenBank/DDBJ databases">
        <title>Two novel Cytobacillus novel species.</title>
        <authorList>
            <person name="Liu G."/>
        </authorList>
    </citation>
    <scope>NUCLEOTIDE SEQUENCE [LARGE SCALE GENOMIC DNA]</scope>
    <source>
        <strain evidence="6 7">FJAT-54145</strain>
    </source>
</reference>
<organism evidence="6 7">
    <name type="scientific">Cytobacillus spartinae</name>
    <dbReference type="NCBI Taxonomy" id="3299023"/>
    <lineage>
        <taxon>Bacteria</taxon>
        <taxon>Bacillati</taxon>
        <taxon>Bacillota</taxon>
        <taxon>Bacilli</taxon>
        <taxon>Bacillales</taxon>
        <taxon>Bacillaceae</taxon>
        <taxon>Cytobacillus</taxon>
    </lineage>
</organism>
<dbReference type="InterPro" id="IPR005119">
    <property type="entry name" value="LysR_subst-bd"/>
</dbReference>
<dbReference type="CDD" id="cd05466">
    <property type="entry name" value="PBP2_LTTR_substrate"/>
    <property type="match status" value="1"/>
</dbReference>
<proteinExistence type="inferred from homology"/>
<feature type="domain" description="HTH lysR-type" evidence="5">
    <location>
        <begin position="1"/>
        <end position="58"/>
    </location>
</feature>
<gene>
    <name evidence="6" type="ORF">ACFYKX_21375</name>
</gene>
<keyword evidence="3" id="KW-0238">DNA-binding</keyword>
<keyword evidence="2" id="KW-0805">Transcription regulation</keyword>
<comment type="caution">
    <text evidence="6">The sequence shown here is derived from an EMBL/GenBank/DDBJ whole genome shotgun (WGS) entry which is preliminary data.</text>
</comment>
<dbReference type="EMBL" id="JBIACK010000013">
    <property type="protein sequence ID" value="MFE8703136.1"/>
    <property type="molecule type" value="Genomic_DNA"/>
</dbReference>
<dbReference type="PANTHER" id="PTHR30126:SF40">
    <property type="entry name" value="HTH-TYPE TRANSCRIPTIONAL REGULATOR GLTR"/>
    <property type="match status" value="1"/>
</dbReference>
<evidence type="ECO:0000259" key="5">
    <source>
        <dbReference type="PROSITE" id="PS50931"/>
    </source>
</evidence>
<comment type="similarity">
    <text evidence="1">Belongs to the LysR transcriptional regulatory family.</text>
</comment>
<dbReference type="Pfam" id="PF00126">
    <property type="entry name" value="HTH_1"/>
    <property type="match status" value="1"/>
</dbReference>
<dbReference type="Proteomes" id="UP001601059">
    <property type="component" value="Unassembled WGS sequence"/>
</dbReference>
<dbReference type="Pfam" id="PF03466">
    <property type="entry name" value="LysR_substrate"/>
    <property type="match status" value="1"/>
</dbReference>
<accession>A0ABW6KG49</accession>
<keyword evidence="4" id="KW-0804">Transcription</keyword>
<evidence type="ECO:0000256" key="2">
    <source>
        <dbReference type="ARBA" id="ARBA00023015"/>
    </source>
</evidence>
<dbReference type="InterPro" id="IPR000847">
    <property type="entry name" value="LysR_HTH_N"/>
</dbReference>
<evidence type="ECO:0000256" key="3">
    <source>
        <dbReference type="ARBA" id="ARBA00023125"/>
    </source>
</evidence>
<dbReference type="InterPro" id="IPR036388">
    <property type="entry name" value="WH-like_DNA-bd_sf"/>
</dbReference>
<dbReference type="SUPFAM" id="SSF46785">
    <property type="entry name" value="Winged helix' DNA-binding domain"/>
    <property type="match status" value="1"/>
</dbReference>
<dbReference type="SUPFAM" id="SSF53850">
    <property type="entry name" value="Periplasmic binding protein-like II"/>
    <property type="match status" value="1"/>
</dbReference>
<protein>
    <submittedName>
        <fullName evidence="6">LysR family transcriptional regulator</fullName>
    </submittedName>
</protein>
<dbReference type="Gene3D" id="3.40.190.290">
    <property type="match status" value="1"/>
</dbReference>
<evidence type="ECO:0000256" key="4">
    <source>
        <dbReference type="ARBA" id="ARBA00023163"/>
    </source>
</evidence>